<organism evidence="2 3">
    <name type="scientific">Physocladia obscura</name>
    <dbReference type="NCBI Taxonomy" id="109957"/>
    <lineage>
        <taxon>Eukaryota</taxon>
        <taxon>Fungi</taxon>
        <taxon>Fungi incertae sedis</taxon>
        <taxon>Chytridiomycota</taxon>
        <taxon>Chytridiomycota incertae sedis</taxon>
        <taxon>Chytridiomycetes</taxon>
        <taxon>Chytridiales</taxon>
        <taxon>Chytriomycetaceae</taxon>
        <taxon>Physocladia</taxon>
    </lineage>
</organism>
<comment type="caution">
    <text evidence="2">The sequence shown here is derived from an EMBL/GenBank/DDBJ whole genome shotgun (WGS) entry which is preliminary data.</text>
</comment>
<reference evidence="2" key="1">
    <citation type="submission" date="2020-05" db="EMBL/GenBank/DDBJ databases">
        <title>Phylogenomic resolution of chytrid fungi.</title>
        <authorList>
            <person name="Stajich J.E."/>
            <person name="Amses K."/>
            <person name="Simmons R."/>
            <person name="Seto K."/>
            <person name="Myers J."/>
            <person name="Bonds A."/>
            <person name="Quandt C.A."/>
            <person name="Barry K."/>
            <person name="Liu P."/>
            <person name="Grigoriev I."/>
            <person name="Longcore J.E."/>
            <person name="James T.Y."/>
        </authorList>
    </citation>
    <scope>NUCLEOTIDE SEQUENCE</scope>
    <source>
        <strain evidence="2">JEL0513</strain>
    </source>
</reference>
<protein>
    <submittedName>
        <fullName evidence="2">Uncharacterized protein</fullName>
    </submittedName>
</protein>
<accession>A0AAD5SVV2</accession>
<name>A0AAD5SVV2_9FUNG</name>
<feature type="transmembrane region" description="Helical" evidence="1">
    <location>
        <begin position="15"/>
        <end position="39"/>
    </location>
</feature>
<proteinExistence type="predicted"/>
<gene>
    <name evidence="2" type="ORF">HK100_003208</name>
</gene>
<dbReference type="EMBL" id="JADGJH010001786">
    <property type="protein sequence ID" value="KAJ3109948.1"/>
    <property type="molecule type" value="Genomic_DNA"/>
</dbReference>
<dbReference type="Proteomes" id="UP001211907">
    <property type="component" value="Unassembled WGS sequence"/>
</dbReference>
<evidence type="ECO:0000256" key="1">
    <source>
        <dbReference type="SAM" id="Phobius"/>
    </source>
</evidence>
<evidence type="ECO:0000313" key="3">
    <source>
        <dbReference type="Proteomes" id="UP001211907"/>
    </source>
</evidence>
<evidence type="ECO:0000313" key="2">
    <source>
        <dbReference type="EMBL" id="KAJ3109948.1"/>
    </source>
</evidence>
<dbReference type="AlphaFoldDB" id="A0AAD5SVV2"/>
<sequence>MIDKVDDDVNDGKGIVVVVVAVVVVVVVVVVIIVVIGVVDLGSVVVGDSSDDGEDTVKSDVVREDAGELEAINDEVIMPGIVGDNKTCFFNANFIIHS</sequence>
<keyword evidence="1" id="KW-0812">Transmembrane</keyword>
<keyword evidence="1" id="KW-0472">Membrane</keyword>
<keyword evidence="3" id="KW-1185">Reference proteome</keyword>
<keyword evidence="1" id="KW-1133">Transmembrane helix</keyword>